<organism evidence="1 2">
    <name type="scientific">Dyadobacter frigoris</name>
    <dbReference type="NCBI Taxonomy" id="2576211"/>
    <lineage>
        <taxon>Bacteria</taxon>
        <taxon>Pseudomonadati</taxon>
        <taxon>Bacteroidota</taxon>
        <taxon>Cytophagia</taxon>
        <taxon>Cytophagales</taxon>
        <taxon>Spirosomataceae</taxon>
        <taxon>Dyadobacter</taxon>
    </lineage>
</organism>
<comment type="caution">
    <text evidence="1">The sequence shown here is derived from an EMBL/GenBank/DDBJ whole genome shotgun (WGS) entry which is preliminary data.</text>
</comment>
<evidence type="ECO:0000313" key="2">
    <source>
        <dbReference type="Proteomes" id="UP000304900"/>
    </source>
</evidence>
<proteinExistence type="predicted"/>
<dbReference type="RefSeq" id="WP_137342976.1">
    <property type="nucleotide sequence ID" value="NZ_BSQH01000008.1"/>
</dbReference>
<dbReference type="OrthoDB" id="1121030at2"/>
<gene>
    <name evidence="1" type="ORF">FDK13_26200</name>
</gene>
<accession>A0A4U6D4A4</accession>
<evidence type="ECO:0008006" key="3">
    <source>
        <dbReference type="Google" id="ProtNLM"/>
    </source>
</evidence>
<sequence>MKYLALLIIAAGLLLPLISVSQTVMYDVMVAGRVIGSVKVLLYENTSKTIKHRIEAQFSIPFYSGSFSSENDFLEGNLQSSVTEHFVNGKQKESTRTSNRHPQLYHVSFSGKATDYGKLKELNQTINHTMTGLYYQEPSNVGMVYSERYGQMCPVKKLDESRYGVVLPNGKQSIYAYRQGLCTEVQSELAGMKLRIVRRWNQLAVK</sequence>
<dbReference type="AlphaFoldDB" id="A0A4U6D4A4"/>
<name>A0A4U6D4A4_9BACT</name>
<evidence type="ECO:0000313" key="1">
    <source>
        <dbReference type="EMBL" id="TKT88794.1"/>
    </source>
</evidence>
<dbReference type="Pfam" id="PF19630">
    <property type="entry name" value="DUF6134"/>
    <property type="match status" value="1"/>
</dbReference>
<dbReference type="EMBL" id="SZVO01000014">
    <property type="protein sequence ID" value="TKT88794.1"/>
    <property type="molecule type" value="Genomic_DNA"/>
</dbReference>
<dbReference type="InterPro" id="IPR045767">
    <property type="entry name" value="DUF6134"/>
</dbReference>
<protein>
    <recommendedName>
        <fullName evidence="3">DUF3108 domain-containing protein</fullName>
    </recommendedName>
</protein>
<reference evidence="1 2" key="1">
    <citation type="submission" date="2019-05" db="EMBL/GenBank/DDBJ databases">
        <title>Dyadobacter AR-3-8 sp. nov., isolated from arctic soil.</title>
        <authorList>
            <person name="Chaudhary D.K."/>
        </authorList>
    </citation>
    <scope>NUCLEOTIDE SEQUENCE [LARGE SCALE GENOMIC DNA]</scope>
    <source>
        <strain evidence="1 2">AR-3-8</strain>
    </source>
</reference>
<dbReference type="Proteomes" id="UP000304900">
    <property type="component" value="Unassembled WGS sequence"/>
</dbReference>
<keyword evidence="2" id="KW-1185">Reference proteome</keyword>